<evidence type="ECO:0000313" key="2">
    <source>
        <dbReference type="Proteomes" id="UP000414233"/>
    </source>
</evidence>
<protein>
    <submittedName>
        <fullName evidence="1">Secreted effector protein PipB2</fullName>
    </submittedName>
</protein>
<dbReference type="InterPro" id="IPR051082">
    <property type="entry name" value="Pentapeptide-BTB/POZ_domain"/>
</dbReference>
<dbReference type="SUPFAM" id="SSF141571">
    <property type="entry name" value="Pentapeptide repeat-like"/>
    <property type="match status" value="2"/>
</dbReference>
<dbReference type="AlphaFoldDB" id="A0A5E4UBC5"/>
<accession>A0A5E4UBC5</accession>
<proteinExistence type="predicted"/>
<reference evidence="1 2" key="1">
    <citation type="submission" date="2019-08" db="EMBL/GenBank/DDBJ databases">
        <authorList>
            <person name="Peeters C."/>
        </authorList>
    </citation>
    <scope>NUCLEOTIDE SEQUENCE [LARGE SCALE GENOMIC DNA]</scope>
    <source>
        <strain evidence="1 2">LMG 30175</strain>
    </source>
</reference>
<dbReference type="RefSeq" id="WP_150696784.1">
    <property type="nucleotide sequence ID" value="NZ_CABPRZ010000006.1"/>
</dbReference>
<organism evidence="1 2">
    <name type="scientific">Pandoraea terrae</name>
    <dbReference type="NCBI Taxonomy" id="1537710"/>
    <lineage>
        <taxon>Bacteria</taxon>
        <taxon>Pseudomonadati</taxon>
        <taxon>Pseudomonadota</taxon>
        <taxon>Betaproteobacteria</taxon>
        <taxon>Burkholderiales</taxon>
        <taxon>Burkholderiaceae</taxon>
        <taxon>Pandoraea</taxon>
    </lineage>
</organism>
<sequence>MRSIVCCLGKPSDPTPRTVSGTAGMDGHGVPPPACLQALTEWLSPSERAWLADTADWTAYALARFDGPPHGLIGHMVDAVRNTCRRETRANVHATWLPLDTAALQREFTRRFRHLNDYADLAACAAALVDVCRPHGTPVPQRRAGMSTMSEPWNSDGASVCHGDAFDDLIRRCDTTPFSDWPAPTKSLALRLTRMTGGCAAGASLRDTALDGLRAAGANFHRTDLRGATFVKAALRKACFTDARASNASFAHADLSLADFCGADLAGAAFRGARIDRTQFRDAQMSQADLGGADGQNADFHRARLVGAGLRRTDLRGQAFEGNDMTRADLTQAVCARTHWRGVQLTAASLVGADFSHATFRDCIFDRANLTGANFDGAIFRDVRFHDAILVGASLRDVRFAGLADFDGATCSDMTLSFHRKVASGDFDVAVNDWAMSVATLPPQNVAMRTDAFCELLRTAGATPARAVPGDGMLEWCSLPLSLREAAWFRRLLLTDAACGGLAGVNLVAARDVFASEIERLSSVWQSGQEAAWALGPVLQHALSLTFREPTWALAQSSALCQLMFLAARCEAPWIRSAGRALRHQYRQALPENLRHAMTASSLDSAGGPLSERYVIFAPGGREALAVDGRLLHLAAYGWVPPGGDGRLLWYAVHCFAMDVVAPEAMPRRAHGTQRSCVAGAGSARTLDDRPTPLGDIGLALAPFPLLRSATPPPHTLEALRHLLRRWFSADDAAPLVAALERPDAAAVCPDSIEARWNAALNALVKPGAPRFLPALETFARDSIGDCFSAWLSAAPPARGQQIRALMLGLCVTFIRFASADLFGDRACAPALRRQALALLEGTRRWRSDAAATLPDTDWRTTLHDTNADGASMSRLALAMQCALDDSADPYWPAARELTIPAWWRVPDRAQGARSDIAPTSAVQGAEHCGVTHCATTHDRDLFWDSSESSCAMRGSGGPGGAVGLA</sequence>
<keyword evidence="2" id="KW-1185">Reference proteome</keyword>
<dbReference type="Gene3D" id="2.160.20.80">
    <property type="entry name" value="E3 ubiquitin-protein ligase SopA"/>
    <property type="match status" value="2"/>
</dbReference>
<gene>
    <name evidence="1" type="primary">pipB2_2</name>
    <name evidence="1" type="ORF">PTE30175_01873</name>
</gene>
<evidence type="ECO:0000313" key="1">
    <source>
        <dbReference type="EMBL" id="VVD97357.1"/>
    </source>
</evidence>
<dbReference type="PANTHER" id="PTHR14136">
    <property type="entry name" value="BTB_POZ DOMAIN-CONTAINING PROTEIN KCTD9"/>
    <property type="match status" value="1"/>
</dbReference>
<dbReference type="InterPro" id="IPR001646">
    <property type="entry name" value="5peptide_repeat"/>
</dbReference>
<dbReference type="Proteomes" id="UP000414233">
    <property type="component" value="Unassembled WGS sequence"/>
</dbReference>
<dbReference type="OrthoDB" id="9002295at2"/>
<dbReference type="Pfam" id="PF00805">
    <property type="entry name" value="Pentapeptide"/>
    <property type="match status" value="4"/>
</dbReference>
<name>A0A5E4UBC5_9BURK</name>
<dbReference type="EMBL" id="CABPRZ010000006">
    <property type="protein sequence ID" value="VVD97357.1"/>
    <property type="molecule type" value="Genomic_DNA"/>
</dbReference>
<dbReference type="PANTHER" id="PTHR14136:SF17">
    <property type="entry name" value="BTB_POZ DOMAIN-CONTAINING PROTEIN KCTD9"/>
    <property type="match status" value="1"/>
</dbReference>